<dbReference type="SMART" id="SM00448">
    <property type="entry name" value="REC"/>
    <property type="match status" value="1"/>
</dbReference>
<dbReference type="Pfam" id="PF00072">
    <property type="entry name" value="Response_reg"/>
    <property type="match status" value="1"/>
</dbReference>
<organism evidence="4 5">
    <name type="scientific">Steroidobacter gossypii</name>
    <dbReference type="NCBI Taxonomy" id="2805490"/>
    <lineage>
        <taxon>Bacteria</taxon>
        <taxon>Pseudomonadati</taxon>
        <taxon>Pseudomonadota</taxon>
        <taxon>Gammaproteobacteria</taxon>
        <taxon>Steroidobacterales</taxon>
        <taxon>Steroidobacteraceae</taxon>
        <taxon>Steroidobacter</taxon>
    </lineage>
</organism>
<dbReference type="EMBL" id="JAEVLS010000006">
    <property type="protein sequence ID" value="MBM0108047.1"/>
    <property type="molecule type" value="Genomic_DNA"/>
</dbReference>
<keyword evidence="1 2" id="KW-0597">Phosphoprotein</keyword>
<comment type="caution">
    <text evidence="4">The sequence shown here is derived from an EMBL/GenBank/DDBJ whole genome shotgun (WGS) entry which is preliminary data.</text>
</comment>
<dbReference type="InterPro" id="IPR011006">
    <property type="entry name" value="CheY-like_superfamily"/>
</dbReference>
<name>A0ABS1X492_9GAMM</name>
<dbReference type="PROSITE" id="PS50110">
    <property type="entry name" value="RESPONSE_REGULATORY"/>
    <property type="match status" value="1"/>
</dbReference>
<accession>A0ABS1X492</accession>
<evidence type="ECO:0000313" key="5">
    <source>
        <dbReference type="Proteomes" id="UP000661077"/>
    </source>
</evidence>
<gene>
    <name evidence="4" type="ORF">JM946_25225</name>
</gene>
<evidence type="ECO:0000259" key="3">
    <source>
        <dbReference type="PROSITE" id="PS50110"/>
    </source>
</evidence>
<dbReference type="RefSeq" id="WP_203170154.1">
    <property type="nucleotide sequence ID" value="NZ_JAEVLS010000006.1"/>
</dbReference>
<evidence type="ECO:0000256" key="1">
    <source>
        <dbReference type="ARBA" id="ARBA00022553"/>
    </source>
</evidence>
<reference evidence="4 5" key="1">
    <citation type="journal article" date="2021" name="Int. J. Syst. Evol. Microbiol.">
        <title>Steroidobacter gossypii sp. nov., isolated from soil of cotton cropping field.</title>
        <authorList>
            <person name="Huang R."/>
            <person name="Yang S."/>
            <person name="Zhen C."/>
            <person name="Liu W."/>
        </authorList>
    </citation>
    <scope>NUCLEOTIDE SEQUENCE [LARGE SCALE GENOMIC DNA]</scope>
    <source>
        <strain evidence="4 5">S1-65</strain>
    </source>
</reference>
<dbReference type="PANTHER" id="PTHR44591:SF24">
    <property type="entry name" value="PROTEIN-GLUTAMATE METHYLESTERASE_PROTEIN-GLUTAMINE GLUTAMINASE 1"/>
    <property type="match status" value="1"/>
</dbReference>
<dbReference type="Gene3D" id="3.40.50.2300">
    <property type="match status" value="1"/>
</dbReference>
<sequence length="135" mass="14850">MTTPRNIQDQVTLDGVRVLVVEDDYFIADEICNTLRAHGAEVIGPSPDVEQGRRLARTQPIDCAVLDINLQGDLAFGLANELRERDTPAIFATGYDDSVLPEEFTGVVRLEKPVNLRALLQAVHSCVRSETTSNT</sequence>
<feature type="modified residue" description="4-aspartylphosphate" evidence="2">
    <location>
        <position position="67"/>
    </location>
</feature>
<dbReference type="PANTHER" id="PTHR44591">
    <property type="entry name" value="STRESS RESPONSE REGULATOR PROTEIN 1"/>
    <property type="match status" value="1"/>
</dbReference>
<evidence type="ECO:0000256" key="2">
    <source>
        <dbReference type="PROSITE-ProRule" id="PRU00169"/>
    </source>
</evidence>
<dbReference type="InterPro" id="IPR050595">
    <property type="entry name" value="Bact_response_regulator"/>
</dbReference>
<proteinExistence type="predicted"/>
<dbReference type="InterPro" id="IPR001789">
    <property type="entry name" value="Sig_transdc_resp-reg_receiver"/>
</dbReference>
<evidence type="ECO:0000313" key="4">
    <source>
        <dbReference type="EMBL" id="MBM0108047.1"/>
    </source>
</evidence>
<dbReference type="Proteomes" id="UP000661077">
    <property type="component" value="Unassembled WGS sequence"/>
</dbReference>
<protein>
    <submittedName>
        <fullName evidence="4">Response regulator</fullName>
    </submittedName>
</protein>
<keyword evidence="5" id="KW-1185">Reference proteome</keyword>
<dbReference type="SUPFAM" id="SSF52172">
    <property type="entry name" value="CheY-like"/>
    <property type="match status" value="1"/>
</dbReference>
<feature type="domain" description="Response regulatory" evidence="3">
    <location>
        <begin position="17"/>
        <end position="127"/>
    </location>
</feature>